<reference evidence="2" key="1">
    <citation type="submission" date="2020-08" db="EMBL/GenBank/DDBJ databases">
        <title>Genome public.</title>
        <authorList>
            <person name="Liu C."/>
            <person name="Sun Q."/>
        </authorList>
    </citation>
    <scope>NUCLEOTIDE SEQUENCE</scope>
    <source>
        <strain evidence="2">NSJ-28</strain>
    </source>
</reference>
<dbReference type="Proteomes" id="UP000606499">
    <property type="component" value="Unassembled WGS sequence"/>
</dbReference>
<dbReference type="InterPro" id="IPR041657">
    <property type="entry name" value="HTH_17"/>
</dbReference>
<feature type="domain" description="Helix-turn-helix" evidence="1">
    <location>
        <begin position="27"/>
        <end position="65"/>
    </location>
</feature>
<dbReference type="AlphaFoldDB" id="A0A923RX79"/>
<evidence type="ECO:0000259" key="1">
    <source>
        <dbReference type="Pfam" id="PF12728"/>
    </source>
</evidence>
<keyword evidence="3" id="KW-1185">Reference proteome</keyword>
<proteinExistence type="predicted"/>
<dbReference type="EMBL" id="JACOPL010000025">
    <property type="protein sequence ID" value="MBC5726719.1"/>
    <property type="molecule type" value="Genomic_DNA"/>
</dbReference>
<organism evidence="2 3">
    <name type="scientific">Agathobaculum faecis</name>
    <dbReference type="NCBI Taxonomy" id="2763013"/>
    <lineage>
        <taxon>Bacteria</taxon>
        <taxon>Bacillati</taxon>
        <taxon>Bacillota</taxon>
        <taxon>Clostridia</taxon>
        <taxon>Eubacteriales</taxon>
        <taxon>Butyricicoccaceae</taxon>
        <taxon>Agathobaculum</taxon>
    </lineage>
</organism>
<gene>
    <name evidence="2" type="ORF">H8S45_14810</name>
</gene>
<protein>
    <submittedName>
        <fullName evidence="2">Helix-turn-helix domain-containing protein</fullName>
    </submittedName>
</protein>
<dbReference type="Pfam" id="PF12728">
    <property type="entry name" value="HTH_17"/>
    <property type="match status" value="1"/>
</dbReference>
<comment type="caution">
    <text evidence="2">The sequence shown here is derived from an EMBL/GenBank/DDBJ whole genome shotgun (WGS) entry which is preliminary data.</text>
</comment>
<name>A0A923RX79_9FIRM</name>
<accession>A0A923RX79</accession>
<evidence type="ECO:0000313" key="2">
    <source>
        <dbReference type="EMBL" id="MBC5726719.1"/>
    </source>
</evidence>
<evidence type="ECO:0000313" key="3">
    <source>
        <dbReference type="Proteomes" id="UP000606499"/>
    </source>
</evidence>
<dbReference type="RefSeq" id="WP_054328375.1">
    <property type="nucleotide sequence ID" value="NZ_JACOPL010000025.1"/>
</dbReference>
<sequence>MPYQKKTFYRQIFSDYPDAVGFEQYRQMLGLGKNKAYEILQSGKIPYRRNGKKYIIAKMHIIDYLLGSDAETGRENDRNDV</sequence>